<dbReference type="InterPro" id="IPR039420">
    <property type="entry name" value="WalR-like"/>
</dbReference>
<dbReference type="Proteomes" id="UP000468650">
    <property type="component" value="Unassembled WGS sequence"/>
</dbReference>
<dbReference type="EMBL" id="WBVO01000012">
    <property type="protein sequence ID" value="KAB2807048.1"/>
    <property type="molecule type" value="Genomic_DNA"/>
</dbReference>
<dbReference type="AlphaFoldDB" id="A0A6N6RDP7"/>
<dbReference type="PANTHER" id="PTHR43214:SF43">
    <property type="entry name" value="TWO-COMPONENT RESPONSE REGULATOR"/>
    <property type="match status" value="1"/>
</dbReference>
<protein>
    <submittedName>
        <fullName evidence="6">Response regulator transcription factor</fullName>
    </submittedName>
</protein>
<gene>
    <name evidence="6" type="ORF">F8C67_12705</name>
</gene>
<dbReference type="GO" id="GO:0006355">
    <property type="term" value="P:regulation of DNA-templated transcription"/>
    <property type="evidence" value="ECO:0007669"/>
    <property type="project" value="InterPro"/>
</dbReference>
<dbReference type="InterPro" id="IPR000792">
    <property type="entry name" value="Tscrpt_reg_LuxR_C"/>
</dbReference>
<dbReference type="GO" id="GO:0000160">
    <property type="term" value="P:phosphorelay signal transduction system"/>
    <property type="evidence" value="ECO:0007669"/>
    <property type="project" value="InterPro"/>
</dbReference>
<dbReference type="OrthoDB" id="9795108at2"/>
<dbReference type="PROSITE" id="PS50043">
    <property type="entry name" value="HTH_LUXR_2"/>
    <property type="match status" value="1"/>
</dbReference>
<proteinExistence type="predicted"/>
<dbReference type="InterPro" id="IPR001789">
    <property type="entry name" value="Sig_transdc_resp-reg_receiver"/>
</dbReference>
<feature type="domain" description="HTH luxR-type" evidence="4">
    <location>
        <begin position="149"/>
        <end position="214"/>
    </location>
</feature>
<sequence>MSTEKIKVILAEDQQLVRAALVSLLNDLINIEVVAEAEDGVQLLSLLESTPCDIVVTDIRMPKMDGIEAVSKIGEYYPEVGVIGLSQHDDNDIIVEFIRAGGRGFLLKNADPTEVEKAIHTVRETGHYLNAKVSQSLFQNSFRARRRRNNSRFNGVTEREVEILNLLSREYTAAEMAQKLSISPRTVEKHISHLHQKFETKKTIGLVLCALREGIIQMDI</sequence>
<dbReference type="PRINTS" id="PR00038">
    <property type="entry name" value="HTHLUXR"/>
</dbReference>
<dbReference type="InterPro" id="IPR011006">
    <property type="entry name" value="CheY-like_superfamily"/>
</dbReference>
<evidence type="ECO:0000256" key="1">
    <source>
        <dbReference type="ARBA" id="ARBA00022553"/>
    </source>
</evidence>
<evidence type="ECO:0000256" key="2">
    <source>
        <dbReference type="ARBA" id="ARBA00023125"/>
    </source>
</evidence>
<dbReference type="RefSeq" id="WP_151668238.1">
    <property type="nucleotide sequence ID" value="NZ_WBVO01000012.1"/>
</dbReference>
<dbReference type="SMART" id="SM00448">
    <property type="entry name" value="REC"/>
    <property type="match status" value="1"/>
</dbReference>
<organism evidence="6 7">
    <name type="scientific">Phaeocystidibacter luteus</name>
    <dbReference type="NCBI Taxonomy" id="911197"/>
    <lineage>
        <taxon>Bacteria</taxon>
        <taxon>Pseudomonadati</taxon>
        <taxon>Bacteroidota</taxon>
        <taxon>Flavobacteriia</taxon>
        <taxon>Flavobacteriales</taxon>
        <taxon>Phaeocystidibacteraceae</taxon>
        <taxon>Phaeocystidibacter</taxon>
    </lineage>
</organism>
<dbReference type="CDD" id="cd06170">
    <property type="entry name" value="LuxR_C_like"/>
    <property type="match status" value="1"/>
</dbReference>
<evidence type="ECO:0000259" key="5">
    <source>
        <dbReference type="PROSITE" id="PS50110"/>
    </source>
</evidence>
<name>A0A6N6RDP7_9FLAO</name>
<keyword evidence="7" id="KW-1185">Reference proteome</keyword>
<evidence type="ECO:0000259" key="4">
    <source>
        <dbReference type="PROSITE" id="PS50043"/>
    </source>
</evidence>
<dbReference type="Gene3D" id="3.40.50.2300">
    <property type="match status" value="1"/>
</dbReference>
<keyword evidence="2" id="KW-0238">DNA-binding</keyword>
<dbReference type="SUPFAM" id="SSF52172">
    <property type="entry name" value="CheY-like"/>
    <property type="match status" value="1"/>
</dbReference>
<dbReference type="CDD" id="cd17535">
    <property type="entry name" value="REC_NarL-like"/>
    <property type="match status" value="1"/>
</dbReference>
<keyword evidence="1 3" id="KW-0597">Phosphoprotein</keyword>
<accession>A0A6N6RDP7</accession>
<feature type="modified residue" description="4-aspartylphosphate" evidence="3">
    <location>
        <position position="58"/>
    </location>
</feature>
<dbReference type="InterPro" id="IPR058245">
    <property type="entry name" value="NreC/VraR/RcsB-like_REC"/>
</dbReference>
<reference evidence="6 7" key="1">
    <citation type="submission" date="2019-09" db="EMBL/GenBank/DDBJ databases">
        <title>Genomes of family Cryomorphaceae.</title>
        <authorList>
            <person name="Bowman J.P."/>
        </authorList>
    </citation>
    <scope>NUCLEOTIDE SEQUENCE [LARGE SCALE GENOMIC DNA]</scope>
    <source>
        <strain evidence="6 7">LMG 25704</strain>
    </source>
</reference>
<feature type="domain" description="Response regulatory" evidence="5">
    <location>
        <begin position="7"/>
        <end position="123"/>
    </location>
</feature>
<dbReference type="Pfam" id="PF00196">
    <property type="entry name" value="GerE"/>
    <property type="match status" value="1"/>
</dbReference>
<evidence type="ECO:0000256" key="3">
    <source>
        <dbReference type="PROSITE-ProRule" id="PRU00169"/>
    </source>
</evidence>
<dbReference type="Pfam" id="PF00072">
    <property type="entry name" value="Response_reg"/>
    <property type="match status" value="1"/>
</dbReference>
<dbReference type="PROSITE" id="PS50110">
    <property type="entry name" value="RESPONSE_REGULATORY"/>
    <property type="match status" value="1"/>
</dbReference>
<evidence type="ECO:0000313" key="6">
    <source>
        <dbReference type="EMBL" id="KAB2807048.1"/>
    </source>
</evidence>
<comment type="caution">
    <text evidence="6">The sequence shown here is derived from an EMBL/GenBank/DDBJ whole genome shotgun (WGS) entry which is preliminary data.</text>
</comment>
<dbReference type="SMART" id="SM00421">
    <property type="entry name" value="HTH_LUXR"/>
    <property type="match status" value="1"/>
</dbReference>
<dbReference type="GO" id="GO:0003677">
    <property type="term" value="F:DNA binding"/>
    <property type="evidence" value="ECO:0007669"/>
    <property type="project" value="UniProtKB-KW"/>
</dbReference>
<evidence type="ECO:0000313" key="7">
    <source>
        <dbReference type="Proteomes" id="UP000468650"/>
    </source>
</evidence>
<dbReference type="PANTHER" id="PTHR43214">
    <property type="entry name" value="TWO-COMPONENT RESPONSE REGULATOR"/>
    <property type="match status" value="1"/>
</dbReference>